<evidence type="ECO:0000256" key="5">
    <source>
        <dbReference type="SAM" id="MobiDB-lite"/>
    </source>
</evidence>
<evidence type="ECO:0000256" key="6">
    <source>
        <dbReference type="SAM" id="Phobius"/>
    </source>
</evidence>
<dbReference type="Proteomes" id="UP000256869">
    <property type="component" value="Unassembled WGS sequence"/>
</dbReference>
<keyword evidence="2 3" id="KW-0186">Copper</keyword>
<gene>
    <name evidence="8" type="ORF">DFP95_111129</name>
</gene>
<name>A0A3D9I6E0_9BACL</name>
<dbReference type="PANTHER" id="PTHR12151">
    <property type="entry name" value="ELECTRON TRANSPORT PROTIN SCO1/SENC FAMILY MEMBER"/>
    <property type="match status" value="1"/>
</dbReference>
<dbReference type="CDD" id="cd02968">
    <property type="entry name" value="SCO"/>
    <property type="match status" value="1"/>
</dbReference>
<protein>
    <submittedName>
        <fullName evidence="8">Protein SCO1/2</fullName>
    </submittedName>
</protein>
<feature type="binding site" evidence="3">
    <location>
        <position position="104"/>
    </location>
    <ligand>
        <name>Cu cation</name>
        <dbReference type="ChEBI" id="CHEBI:23378"/>
    </ligand>
</feature>
<dbReference type="GO" id="GO:0046872">
    <property type="term" value="F:metal ion binding"/>
    <property type="evidence" value="ECO:0007669"/>
    <property type="project" value="UniProtKB-KW"/>
</dbReference>
<dbReference type="InterPro" id="IPR003782">
    <property type="entry name" value="SCO1/SenC"/>
</dbReference>
<dbReference type="InterPro" id="IPR013766">
    <property type="entry name" value="Thioredoxin_domain"/>
</dbReference>
<keyword evidence="6" id="KW-1133">Transmembrane helix</keyword>
<dbReference type="Pfam" id="PF02630">
    <property type="entry name" value="SCO1-SenC"/>
    <property type="match status" value="1"/>
</dbReference>
<feature type="binding site" evidence="3">
    <location>
        <position position="108"/>
    </location>
    <ligand>
        <name>Cu cation</name>
        <dbReference type="ChEBI" id="CHEBI:23378"/>
    </ligand>
</feature>
<dbReference type="PROSITE" id="PS51352">
    <property type="entry name" value="THIOREDOXIN_2"/>
    <property type="match status" value="1"/>
</dbReference>
<keyword evidence="3" id="KW-0479">Metal-binding</keyword>
<dbReference type="EMBL" id="QRDY01000011">
    <property type="protein sequence ID" value="RED57215.1"/>
    <property type="molecule type" value="Genomic_DNA"/>
</dbReference>
<organism evidence="8 9">
    <name type="scientific">Cohnella lupini</name>
    <dbReference type="NCBI Taxonomy" id="1294267"/>
    <lineage>
        <taxon>Bacteria</taxon>
        <taxon>Bacillati</taxon>
        <taxon>Bacillota</taxon>
        <taxon>Bacilli</taxon>
        <taxon>Bacillales</taxon>
        <taxon>Paenibacillaceae</taxon>
        <taxon>Cohnella</taxon>
    </lineage>
</organism>
<reference evidence="8 9" key="1">
    <citation type="submission" date="2018-07" db="EMBL/GenBank/DDBJ databases">
        <title>Genomic Encyclopedia of Type Strains, Phase III (KMG-III): the genomes of soil and plant-associated and newly described type strains.</title>
        <authorList>
            <person name="Whitman W."/>
        </authorList>
    </citation>
    <scope>NUCLEOTIDE SEQUENCE [LARGE SCALE GENOMIC DNA]</scope>
    <source>
        <strain evidence="8 9">CECT 8236</strain>
    </source>
</reference>
<keyword evidence="6" id="KW-0472">Membrane</keyword>
<keyword evidence="9" id="KW-1185">Reference proteome</keyword>
<evidence type="ECO:0000313" key="8">
    <source>
        <dbReference type="EMBL" id="RED57215.1"/>
    </source>
</evidence>
<evidence type="ECO:0000259" key="7">
    <source>
        <dbReference type="PROSITE" id="PS51352"/>
    </source>
</evidence>
<feature type="transmembrane region" description="Helical" evidence="6">
    <location>
        <begin position="36"/>
        <end position="54"/>
    </location>
</feature>
<evidence type="ECO:0000256" key="3">
    <source>
        <dbReference type="PIRSR" id="PIRSR603782-1"/>
    </source>
</evidence>
<feature type="binding site" evidence="3">
    <location>
        <position position="195"/>
    </location>
    <ligand>
        <name>Cu cation</name>
        <dbReference type="ChEBI" id="CHEBI:23378"/>
    </ligand>
</feature>
<evidence type="ECO:0000256" key="1">
    <source>
        <dbReference type="ARBA" id="ARBA00010996"/>
    </source>
</evidence>
<feature type="domain" description="Thioredoxin" evidence="7">
    <location>
        <begin position="66"/>
        <end position="238"/>
    </location>
</feature>
<keyword evidence="6" id="KW-0812">Transmembrane</keyword>
<evidence type="ECO:0000313" key="9">
    <source>
        <dbReference type="Proteomes" id="UP000256869"/>
    </source>
</evidence>
<evidence type="ECO:0000256" key="4">
    <source>
        <dbReference type="PIRSR" id="PIRSR603782-2"/>
    </source>
</evidence>
<dbReference type="PANTHER" id="PTHR12151:SF25">
    <property type="entry name" value="LINALOOL DEHYDRATASE_ISOMERASE DOMAIN-CONTAINING PROTEIN"/>
    <property type="match status" value="1"/>
</dbReference>
<dbReference type="InterPro" id="IPR036249">
    <property type="entry name" value="Thioredoxin-like_sf"/>
</dbReference>
<keyword evidence="4" id="KW-1015">Disulfide bond</keyword>
<dbReference type="RefSeq" id="WP_115994115.1">
    <property type="nucleotide sequence ID" value="NZ_QRDY01000011.1"/>
</dbReference>
<sequence length="238" mass="26631">MSERKDEQPQSSVEGVDMPYSADNRPQPPKSWLRRYGFSLIVLGLCIVMGYYIILQQNKSEADATMPAQGQGTDFTYADSDGNKVTLSDTNGKARLLYFFFASCPDVCPPTTALMSQVQDELKADGVFGKEVEFLSVTIDPDNDTPEILKEYADRFDADPSGWKFLRGDSQQGTADLARKYQIDAGKDNDGNFYHMNLIVLLDKKGQIRDWINIGPYTEQGEDNLKPADMAKKIKSLL</sequence>
<comment type="caution">
    <text evidence="8">The sequence shown here is derived from an EMBL/GenBank/DDBJ whole genome shotgun (WGS) entry which is preliminary data.</text>
</comment>
<dbReference type="Gene3D" id="3.40.30.10">
    <property type="entry name" value="Glutaredoxin"/>
    <property type="match status" value="1"/>
</dbReference>
<evidence type="ECO:0000256" key="2">
    <source>
        <dbReference type="ARBA" id="ARBA00023008"/>
    </source>
</evidence>
<feature type="disulfide bond" description="Redox-active" evidence="4">
    <location>
        <begin position="104"/>
        <end position="108"/>
    </location>
</feature>
<dbReference type="SUPFAM" id="SSF52833">
    <property type="entry name" value="Thioredoxin-like"/>
    <property type="match status" value="1"/>
</dbReference>
<proteinExistence type="inferred from homology"/>
<comment type="similarity">
    <text evidence="1">Belongs to the SCO1/2 family.</text>
</comment>
<feature type="region of interest" description="Disordered" evidence="5">
    <location>
        <begin position="1"/>
        <end position="27"/>
    </location>
</feature>
<dbReference type="AlphaFoldDB" id="A0A3D9I6E0"/>
<accession>A0A3D9I6E0</accession>
<dbReference type="OrthoDB" id="9811998at2"/>